<protein>
    <submittedName>
        <fullName evidence="2">Uncharacterized protein</fullName>
    </submittedName>
</protein>
<evidence type="ECO:0000313" key="2">
    <source>
        <dbReference type="EMBL" id="VVA93714.1"/>
    </source>
</evidence>
<dbReference type="Proteomes" id="UP000489600">
    <property type="component" value="Unassembled WGS sequence"/>
</dbReference>
<feature type="region of interest" description="Disordered" evidence="1">
    <location>
        <begin position="63"/>
        <end position="85"/>
    </location>
</feature>
<keyword evidence="3" id="KW-1185">Reference proteome</keyword>
<evidence type="ECO:0000256" key="1">
    <source>
        <dbReference type="SAM" id="MobiDB-lite"/>
    </source>
</evidence>
<reference evidence="2" key="1">
    <citation type="submission" date="2019-07" db="EMBL/GenBank/DDBJ databases">
        <authorList>
            <person name="Dittberner H."/>
        </authorList>
    </citation>
    <scope>NUCLEOTIDE SEQUENCE [LARGE SCALE GENOMIC DNA]</scope>
</reference>
<name>A0A565AXY7_9BRAS</name>
<gene>
    <name evidence="2" type="ORF">ANE_LOCUS4159</name>
</gene>
<sequence length="144" mass="16005">MGGENTTVYIGECSTYINEDVRAGTYINEDVRAGTYINKDVRAGTYINKDVRADESNVKTYSRDINADNRDEKMTDEKSWDDSSMDRGDAVNGLVGWREVGNLLDDDAKPVFNDMAGLGETDANDEISLSEDNLYVGRIKTSKI</sequence>
<organism evidence="2 3">
    <name type="scientific">Arabis nemorensis</name>
    <dbReference type="NCBI Taxonomy" id="586526"/>
    <lineage>
        <taxon>Eukaryota</taxon>
        <taxon>Viridiplantae</taxon>
        <taxon>Streptophyta</taxon>
        <taxon>Embryophyta</taxon>
        <taxon>Tracheophyta</taxon>
        <taxon>Spermatophyta</taxon>
        <taxon>Magnoliopsida</taxon>
        <taxon>eudicotyledons</taxon>
        <taxon>Gunneridae</taxon>
        <taxon>Pentapetalae</taxon>
        <taxon>rosids</taxon>
        <taxon>malvids</taxon>
        <taxon>Brassicales</taxon>
        <taxon>Brassicaceae</taxon>
        <taxon>Arabideae</taxon>
        <taxon>Arabis</taxon>
    </lineage>
</organism>
<dbReference type="AlphaFoldDB" id="A0A565AXY7"/>
<dbReference type="EMBL" id="CABITT030000002">
    <property type="protein sequence ID" value="VVA93714.1"/>
    <property type="molecule type" value="Genomic_DNA"/>
</dbReference>
<comment type="caution">
    <text evidence="2">The sequence shown here is derived from an EMBL/GenBank/DDBJ whole genome shotgun (WGS) entry which is preliminary data.</text>
</comment>
<accession>A0A565AXY7</accession>
<evidence type="ECO:0000313" key="3">
    <source>
        <dbReference type="Proteomes" id="UP000489600"/>
    </source>
</evidence>
<proteinExistence type="predicted"/>